<evidence type="ECO:0000313" key="2">
    <source>
        <dbReference type="Proteomes" id="UP001446871"/>
    </source>
</evidence>
<dbReference type="EMBL" id="JAQQWM010000006">
    <property type="protein sequence ID" value="KAK8059213.1"/>
    <property type="molecule type" value="Genomic_DNA"/>
</dbReference>
<proteinExistence type="predicted"/>
<name>A0ABR1UJY2_9PEZI</name>
<sequence>MVSSPGGLGVSATHNKFRDQRVHIEFRSRAQADAYLARISRTSVVERESLAPEKSALTEVSLRLPFRVSKIVTSTTCRGFYLEFTDTVLARNWKADLLIWKSVPGQQRRLYVDRDISDGALRRLLDSDRGPAGENALVAVYNVIRIRAGH</sequence>
<accession>A0ABR1UJY2</accession>
<keyword evidence="2" id="KW-1185">Reference proteome</keyword>
<organism evidence="1 2">
    <name type="scientific">Apiospora saccharicola</name>
    <dbReference type="NCBI Taxonomy" id="335842"/>
    <lineage>
        <taxon>Eukaryota</taxon>
        <taxon>Fungi</taxon>
        <taxon>Dikarya</taxon>
        <taxon>Ascomycota</taxon>
        <taxon>Pezizomycotina</taxon>
        <taxon>Sordariomycetes</taxon>
        <taxon>Xylariomycetidae</taxon>
        <taxon>Amphisphaeriales</taxon>
        <taxon>Apiosporaceae</taxon>
        <taxon>Apiospora</taxon>
    </lineage>
</organism>
<reference evidence="1 2" key="1">
    <citation type="submission" date="2023-01" db="EMBL/GenBank/DDBJ databases">
        <title>Analysis of 21 Apiospora genomes using comparative genomics revels a genus with tremendous synthesis potential of carbohydrate active enzymes and secondary metabolites.</title>
        <authorList>
            <person name="Sorensen T."/>
        </authorList>
    </citation>
    <scope>NUCLEOTIDE SEQUENCE [LARGE SCALE GENOMIC DNA]</scope>
    <source>
        <strain evidence="1 2">CBS 83171</strain>
    </source>
</reference>
<protein>
    <submittedName>
        <fullName evidence="1">Uncharacterized protein</fullName>
    </submittedName>
</protein>
<comment type="caution">
    <text evidence="1">The sequence shown here is derived from an EMBL/GenBank/DDBJ whole genome shotgun (WGS) entry which is preliminary data.</text>
</comment>
<dbReference type="Proteomes" id="UP001446871">
    <property type="component" value="Unassembled WGS sequence"/>
</dbReference>
<gene>
    <name evidence="1" type="ORF">PG996_009143</name>
</gene>
<evidence type="ECO:0000313" key="1">
    <source>
        <dbReference type="EMBL" id="KAK8059213.1"/>
    </source>
</evidence>